<protein>
    <submittedName>
        <fullName evidence="5">GPI anchored serine-threonine rich protein</fullName>
    </submittedName>
</protein>
<evidence type="ECO:0000256" key="3">
    <source>
        <dbReference type="SAM" id="SignalP"/>
    </source>
</evidence>
<keyword evidence="6" id="KW-1185">Reference proteome</keyword>
<evidence type="ECO:0000256" key="1">
    <source>
        <dbReference type="ARBA" id="ARBA00022729"/>
    </source>
</evidence>
<dbReference type="GeneID" id="81355859"/>
<dbReference type="OrthoDB" id="2260257at2759"/>
<dbReference type="PANTHER" id="PTHR40633:SF1">
    <property type="entry name" value="GPI ANCHORED SERINE-THREONINE RICH PROTEIN (AFU_ORTHOLOGUE AFUA_1G03630)"/>
    <property type="match status" value="1"/>
</dbReference>
<reference evidence="5" key="1">
    <citation type="submission" date="2022-11" db="EMBL/GenBank/DDBJ databases">
        <authorList>
            <person name="Petersen C."/>
        </authorList>
    </citation>
    <scope>NUCLEOTIDE SEQUENCE</scope>
    <source>
        <strain evidence="5">IBT 30761</strain>
    </source>
</reference>
<gene>
    <name evidence="5" type="ORF">N7532_004386</name>
</gene>
<keyword evidence="1 3" id="KW-0732">Signal</keyword>
<feature type="compositionally biased region" description="Low complexity" evidence="2">
    <location>
        <begin position="132"/>
        <end position="166"/>
    </location>
</feature>
<feature type="region of interest" description="Disordered" evidence="2">
    <location>
        <begin position="130"/>
        <end position="166"/>
    </location>
</feature>
<reference evidence="5" key="2">
    <citation type="journal article" date="2023" name="IMA Fungus">
        <title>Comparative genomic study of the Penicillium genus elucidates a diverse pangenome and 15 lateral gene transfer events.</title>
        <authorList>
            <person name="Petersen C."/>
            <person name="Sorensen T."/>
            <person name="Nielsen M.R."/>
            <person name="Sondergaard T.E."/>
            <person name="Sorensen J.L."/>
            <person name="Fitzpatrick D.A."/>
            <person name="Frisvad J.C."/>
            <person name="Nielsen K.L."/>
        </authorList>
    </citation>
    <scope>NUCLEOTIDE SEQUENCE</scope>
    <source>
        <strain evidence="5">IBT 30761</strain>
    </source>
</reference>
<dbReference type="RefSeq" id="XP_056477237.1">
    <property type="nucleotide sequence ID" value="XM_056616880.1"/>
</dbReference>
<sequence length="189" mass="19709">MRFQYYAAFVGISSLCLAAKFDPITKPTKGETLTAGKSYTIKWNTESSTDTDSVNLLLESGNSTENTEFVACISTDTSNRKGHFKWNVSTLLSHEETYYIKIGSIDNANTFSYSPPFKIEGGSLASTNATGSSGLPTLTPSASSTTSASTSATDSPTSSTSSSGDVAATSVVPAPLAFVGAAIIGVWVL</sequence>
<dbReference type="AlphaFoldDB" id="A0A9W9FP93"/>
<name>A0A9W9FP93_9EURO</name>
<evidence type="ECO:0000259" key="4">
    <source>
        <dbReference type="Pfam" id="PF10342"/>
    </source>
</evidence>
<accession>A0A9W9FP93</accession>
<dbReference type="InterPro" id="IPR052982">
    <property type="entry name" value="SRP1/TIP1-like"/>
</dbReference>
<proteinExistence type="predicted"/>
<feature type="chain" id="PRO_5040732209" evidence="3">
    <location>
        <begin position="19"/>
        <end position="189"/>
    </location>
</feature>
<feature type="domain" description="Yeast cell wall synthesis Kre9/Knh1-like N-terminal" evidence="4">
    <location>
        <begin position="26"/>
        <end position="119"/>
    </location>
</feature>
<feature type="signal peptide" evidence="3">
    <location>
        <begin position="1"/>
        <end position="18"/>
    </location>
</feature>
<dbReference type="Proteomes" id="UP001149074">
    <property type="component" value="Unassembled WGS sequence"/>
</dbReference>
<evidence type="ECO:0000256" key="2">
    <source>
        <dbReference type="SAM" id="MobiDB-lite"/>
    </source>
</evidence>
<dbReference type="EMBL" id="JAPQKI010000004">
    <property type="protein sequence ID" value="KAJ5103857.1"/>
    <property type="molecule type" value="Genomic_DNA"/>
</dbReference>
<evidence type="ECO:0000313" key="6">
    <source>
        <dbReference type="Proteomes" id="UP001149074"/>
    </source>
</evidence>
<dbReference type="PANTHER" id="PTHR40633">
    <property type="entry name" value="MATRIX PROTEIN, PUTATIVE (AFU_ORTHOLOGUE AFUA_8G05410)-RELATED"/>
    <property type="match status" value="1"/>
</dbReference>
<dbReference type="InterPro" id="IPR018466">
    <property type="entry name" value="Kre9/Knh1-like_N"/>
</dbReference>
<comment type="caution">
    <text evidence="5">The sequence shown here is derived from an EMBL/GenBank/DDBJ whole genome shotgun (WGS) entry which is preliminary data.</text>
</comment>
<evidence type="ECO:0000313" key="5">
    <source>
        <dbReference type="EMBL" id="KAJ5103857.1"/>
    </source>
</evidence>
<dbReference type="Pfam" id="PF10342">
    <property type="entry name" value="Kre9_KNH"/>
    <property type="match status" value="1"/>
</dbReference>
<organism evidence="5 6">
    <name type="scientific">Penicillium argentinense</name>
    <dbReference type="NCBI Taxonomy" id="1131581"/>
    <lineage>
        <taxon>Eukaryota</taxon>
        <taxon>Fungi</taxon>
        <taxon>Dikarya</taxon>
        <taxon>Ascomycota</taxon>
        <taxon>Pezizomycotina</taxon>
        <taxon>Eurotiomycetes</taxon>
        <taxon>Eurotiomycetidae</taxon>
        <taxon>Eurotiales</taxon>
        <taxon>Aspergillaceae</taxon>
        <taxon>Penicillium</taxon>
    </lineage>
</organism>